<proteinExistence type="predicted"/>
<dbReference type="RefSeq" id="WP_075056013.1">
    <property type="nucleotide sequence ID" value="NZ_CP007536.1"/>
</dbReference>
<evidence type="ECO:0008006" key="3">
    <source>
        <dbReference type="Google" id="ProtNLM"/>
    </source>
</evidence>
<dbReference type="HOGENOM" id="CLU_152487_1_0_2"/>
<keyword evidence="2" id="KW-1185">Reference proteome</keyword>
<dbReference type="EMBL" id="CP007536">
    <property type="protein sequence ID" value="AIC15358.1"/>
    <property type="molecule type" value="Genomic_DNA"/>
</dbReference>
<evidence type="ECO:0000313" key="2">
    <source>
        <dbReference type="Proteomes" id="UP000027093"/>
    </source>
</evidence>
<dbReference type="Gene3D" id="3.10.450.50">
    <property type="match status" value="1"/>
</dbReference>
<protein>
    <recommendedName>
        <fullName evidence="3">SnoaL-like domain-containing protein</fullName>
    </recommendedName>
</protein>
<dbReference type="Proteomes" id="UP000027093">
    <property type="component" value="Chromosome"/>
</dbReference>
<evidence type="ECO:0000313" key="1">
    <source>
        <dbReference type="EMBL" id="AIC15358.1"/>
    </source>
</evidence>
<dbReference type="KEGG" id="nvn:NVIE_011270"/>
<dbReference type="GeneID" id="74946384"/>
<dbReference type="AlphaFoldDB" id="A0A060HIK6"/>
<sequence length="104" mass="12021">MRDEELTNPAVRAVITAMRDCNREAFFAAFAPSAELTDDGHLQPLKEWADREIFQAHGHLDVEREDSNGLELVGLFHSDQWDMKTMWRFRVIDGRIHRLDVAAL</sequence>
<reference evidence="1 2" key="1">
    <citation type="journal article" date="2014" name="Int. J. Syst. Evol. Microbiol.">
        <title>Nitrososphaera viennensis gen. nov., sp. nov., an aerobic and mesophilic, ammonia-oxidizing archaeon from soil and a member of the archaeal phylum Thaumarchaeota.</title>
        <authorList>
            <person name="Stieglmeier M."/>
            <person name="Klingl A."/>
            <person name="Alves R.J."/>
            <person name="Rittmann S.K."/>
            <person name="Melcher M."/>
            <person name="Leisch N."/>
            <person name="Schleper C."/>
        </authorList>
    </citation>
    <scope>NUCLEOTIDE SEQUENCE [LARGE SCALE GENOMIC DNA]</scope>
    <source>
        <strain evidence="1">EN76</strain>
    </source>
</reference>
<dbReference type="OrthoDB" id="374747at2157"/>
<organism evidence="1 2">
    <name type="scientific">Nitrososphaera viennensis EN76</name>
    <dbReference type="NCBI Taxonomy" id="926571"/>
    <lineage>
        <taxon>Archaea</taxon>
        <taxon>Nitrososphaerota</taxon>
        <taxon>Nitrososphaeria</taxon>
        <taxon>Nitrososphaerales</taxon>
        <taxon>Nitrososphaeraceae</taxon>
        <taxon>Nitrososphaera</taxon>
    </lineage>
</organism>
<accession>A0A060HIK6</accession>
<name>A0A060HIK6_9ARCH</name>
<gene>
    <name evidence="1" type="ORF">NVIE_011270</name>
</gene>